<comment type="caution">
    <text evidence="3">The sequence shown here is derived from an EMBL/GenBank/DDBJ whole genome shotgun (WGS) entry which is preliminary data.</text>
</comment>
<dbReference type="Proteomes" id="UP000008837">
    <property type="component" value="Unassembled WGS sequence"/>
</dbReference>
<accession>A8PR29</accession>
<dbReference type="VEuPathDB" id="FungiDB:MGL_0585"/>
<keyword evidence="4" id="KW-1185">Reference proteome</keyword>
<dbReference type="STRING" id="425265.A8PR29"/>
<organism evidence="3 4">
    <name type="scientific">Malassezia globosa (strain ATCC MYA-4612 / CBS 7966)</name>
    <name type="common">Dandruff-associated fungus</name>
    <dbReference type="NCBI Taxonomy" id="425265"/>
    <lineage>
        <taxon>Eukaryota</taxon>
        <taxon>Fungi</taxon>
        <taxon>Dikarya</taxon>
        <taxon>Basidiomycota</taxon>
        <taxon>Ustilaginomycotina</taxon>
        <taxon>Malasseziomycetes</taxon>
        <taxon>Malasseziales</taxon>
        <taxon>Malasseziaceae</taxon>
        <taxon>Malassezia</taxon>
    </lineage>
</organism>
<evidence type="ECO:0000256" key="1">
    <source>
        <dbReference type="SAM" id="MobiDB-lite"/>
    </source>
</evidence>
<dbReference type="InterPro" id="IPR055754">
    <property type="entry name" value="DUF7330"/>
</dbReference>
<dbReference type="RefSeq" id="XP_001732810.1">
    <property type="nucleotide sequence ID" value="XM_001732758.1"/>
</dbReference>
<dbReference type="Pfam" id="PF24016">
    <property type="entry name" value="DUF7330"/>
    <property type="match status" value="1"/>
</dbReference>
<dbReference type="GeneID" id="5857116"/>
<evidence type="ECO:0000259" key="2">
    <source>
        <dbReference type="Pfam" id="PF24016"/>
    </source>
</evidence>
<feature type="domain" description="DUF7330" evidence="2">
    <location>
        <begin position="46"/>
        <end position="257"/>
    </location>
</feature>
<sequence length="269" mass="29245">MSSSSTAEHRQDPNVSELIEDDVPPELIEAESRELEAQDSDTPVRHLRIDWPSSSIKGCFVIGPSVPHVHPPLYDMPNSADVENNASSAVFQSKSSPINATVIVLHGHGQRTPHTGSAESQPEQSDPMQLLKAVRKNTVFVQARTQHNSACIHVPTYAGRKPLHIKVQAHSGNATVILPHSFNGLISWNVENGSFNMSPGAASHAQRVDNNPSKRHGTMRMIVDPDLPAWMTGNGRRGDVCQISTHTGRVYVCMSGEKRSSGKKGCVIC</sequence>
<dbReference type="OMA" id="HRHIHID"/>
<evidence type="ECO:0000313" key="3">
    <source>
        <dbReference type="EMBL" id="EDP45596.1"/>
    </source>
</evidence>
<dbReference type="InParanoid" id="A8PR29"/>
<protein>
    <recommendedName>
        <fullName evidence="2">DUF7330 domain-containing protein</fullName>
    </recommendedName>
</protein>
<dbReference type="OrthoDB" id="5289249at2759"/>
<evidence type="ECO:0000313" key="4">
    <source>
        <dbReference type="Proteomes" id="UP000008837"/>
    </source>
</evidence>
<gene>
    <name evidence="3" type="ORF">MGL_0585</name>
</gene>
<dbReference type="EMBL" id="AAYY01000001">
    <property type="protein sequence ID" value="EDP45596.1"/>
    <property type="molecule type" value="Genomic_DNA"/>
</dbReference>
<reference evidence="3 4" key="1">
    <citation type="journal article" date="2007" name="Proc. Natl. Acad. Sci. U.S.A.">
        <title>Dandruff-associated Malassezia genomes reveal convergent and divergent virulence traits shared with plant and human fungal pathogens.</title>
        <authorList>
            <person name="Xu J."/>
            <person name="Saunders C.W."/>
            <person name="Hu P."/>
            <person name="Grant R.A."/>
            <person name="Boekhout T."/>
            <person name="Kuramae E.E."/>
            <person name="Kronstad J.W."/>
            <person name="Deangelis Y.M."/>
            <person name="Reeder N.L."/>
            <person name="Johnstone K.R."/>
            <person name="Leland M."/>
            <person name="Fieno A.M."/>
            <person name="Begley W.M."/>
            <person name="Sun Y."/>
            <person name="Lacey M.P."/>
            <person name="Chaudhary T."/>
            <person name="Keough T."/>
            <person name="Chu L."/>
            <person name="Sears R."/>
            <person name="Yuan B."/>
            <person name="Dawson T.L.Jr."/>
        </authorList>
    </citation>
    <scope>NUCLEOTIDE SEQUENCE [LARGE SCALE GENOMIC DNA]</scope>
    <source>
        <strain evidence="4">ATCC MYA-4612 / CBS 7966</strain>
    </source>
</reference>
<feature type="region of interest" description="Disordered" evidence="1">
    <location>
        <begin position="1"/>
        <end position="41"/>
    </location>
</feature>
<dbReference type="AlphaFoldDB" id="A8PR29"/>
<proteinExistence type="predicted"/>
<name>A8PR29_MALGO</name>
<feature type="compositionally biased region" description="Basic and acidic residues" evidence="1">
    <location>
        <begin position="30"/>
        <end position="41"/>
    </location>
</feature>
<dbReference type="KEGG" id="mgl:MGL_0585"/>